<organism evidence="1 2">
    <name type="scientific">Martelella mediterranea</name>
    <dbReference type="NCBI Taxonomy" id="293089"/>
    <lineage>
        <taxon>Bacteria</taxon>
        <taxon>Pseudomonadati</taxon>
        <taxon>Pseudomonadota</taxon>
        <taxon>Alphaproteobacteria</taxon>
        <taxon>Hyphomicrobiales</taxon>
        <taxon>Aurantimonadaceae</taxon>
        <taxon>Martelella</taxon>
    </lineage>
</organism>
<keyword evidence="2" id="KW-1185">Reference proteome</keyword>
<name>A0A4R3NR72_9HYPH</name>
<comment type="caution">
    <text evidence="1">The sequence shown here is derived from an EMBL/GenBank/DDBJ whole genome shotgun (WGS) entry which is preliminary data.</text>
</comment>
<gene>
    <name evidence="1" type="ORF">EDC90_102631</name>
</gene>
<proteinExistence type="predicted"/>
<protein>
    <submittedName>
        <fullName evidence="1">Uncharacterized protein</fullName>
    </submittedName>
</protein>
<sequence length="189" mass="20405">MISDRSVIATQDELITKRLRIAFPERVFNLERVPMAMTMREFNRLARMTPFLGLAWLGMKVGDGARNLAGSMQWRLYLLTSTSSGLEARFKGDARGVGLDAIVNVAAAVLNGVSFPDAGTLTVTGASAIAADGFTDDNIALAQVDFQFSFCTSTNDLELETAEDFEALGVTWSLAESNDITPQDEITGA</sequence>
<dbReference type="Proteomes" id="UP000295097">
    <property type="component" value="Unassembled WGS sequence"/>
</dbReference>
<dbReference type="EMBL" id="SMAR01000026">
    <property type="protein sequence ID" value="TCT35376.1"/>
    <property type="molecule type" value="Genomic_DNA"/>
</dbReference>
<dbReference type="AlphaFoldDB" id="A0A4R3NR72"/>
<evidence type="ECO:0000313" key="2">
    <source>
        <dbReference type="Proteomes" id="UP000295097"/>
    </source>
</evidence>
<evidence type="ECO:0000313" key="1">
    <source>
        <dbReference type="EMBL" id="TCT35376.1"/>
    </source>
</evidence>
<accession>A0A4R3NR72</accession>
<reference evidence="1 2" key="1">
    <citation type="submission" date="2019-03" db="EMBL/GenBank/DDBJ databases">
        <title>Freshwater and sediment microbial communities from various areas in North America, analyzing microbe dynamics in response to fracking.</title>
        <authorList>
            <person name="Lamendella R."/>
        </authorList>
    </citation>
    <scope>NUCLEOTIDE SEQUENCE [LARGE SCALE GENOMIC DNA]</scope>
    <source>
        <strain evidence="1 2">175.2</strain>
    </source>
</reference>